<reference evidence="2" key="1">
    <citation type="journal article" date="2020" name="mSystems">
        <title>Genome- and Community-Level Interaction Insights into Carbon Utilization and Element Cycling Functions of Hydrothermarchaeota in Hydrothermal Sediment.</title>
        <authorList>
            <person name="Zhou Z."/>
            <person name="Liu Y."/>
            <person name="Xu W."/>
            <person name="Pan J."/>
            <person name="Luo Z.H."/>
            <person name="Li M."/>
        </authorList>
    </citation>
    <scope>NUCLEOTIDE SEQUENCE [LARGE SCALE GENOMIC DNA]</scope>
    <source>
        <strain evidence="2">SpSt-413</strain>
    </source>
</reference>
<feature type="chain" id="PRO_5028005081" evidence="1">
    <location>
        <begin position="36"/>
        <end position="152"/>
    </location>
</feature>
<name>A0A7C4AAQ1_9BACT</name>
<gene>
    <name evidence="2" type="ORF">ENR59_03765</name>
</gene>
<comment type="caution">
    <text evidence="2">The sequence shown here is derived from an EMBL/GenBank/DDBJ whole genome shotgun (WGS) entry which is preliminary data.</text>
</comment>
<sequence length="152" mass="15982">MMRGNGLRKALVLAVGTPLALSLALACIPASPSLADWPTKADCASAGLKNCAALTAFVKELRAAVAAGDKQAVAAKVAYPIEVQLGDGLNVAGPADFVRQYDTIMTPAVRDAILKEDPFVSPRKLIQMVGEKAQVWLDVDKGRLLIGTIIIE</sequence>
<proteinExistence type="predicted"/>
<evidence type="ECO:0000256" key="1">
    <source>
        <dbReference type="SAM" id="SignalP"/>
    </source>
</evidence>
<keyword evidence="1" id="KW-0732">Signal</keyword>
<feature type="signal peptide" evidence="1">
    <location>
        <begin position="1"/>
        <end position="35"/>
    </location>
</feature>
<dbReference type="PROSITE" id="PS51257">
    <property type="entry name" value="PROKAR_LIPOPROTEIN"/>
    <property type="match status" value="1"/>
</dbReference>
<dbReference type="EMBL" id="DSRP01000261">
    <property type="protein sequence ID" value="HGG92050.1"/>
    <property type="molecule type" value="Genomic_DNA"/>
</dbReference>
<accession>A0A7C4AAQ1</accession>
<organism evidence="2">
    <name type="scientific">Fundidesulfovibrio putealis</name>
    <dbReference type="NCBI Taxonomy" id="270496"/>
    <lineage>
        <taxon>Bacteria</taxon>
        <taxon>Pseudomonadati</taxon>
        <taxon>Thermodesulfobacteriota</taxon>
        <taxon>Desulfovibrionia</taxon>
        <taxon>Desulfovibrionales</taxon>
        <taxon>Desulfovibrionaceae</taxon>
        <taxon>Fundidesulfovibrio</taxon>
    </lineage>
</organism>
<evidence type="ECO:0000313" key="2">
    <source>
        <dbReference type="EMBL" id="HGG92050.1"/>
    </source>
</evidence>
<dbReference type="AlphaFoldDB" id="A0A7C4AAQ1"/>
<protein>
    <submittedName>
        <fullName evidence="2">Uncharacterized protein</fullName>
    </submittedName>
</protein>